<evidence type="ECO:0000313" key="3">
    <source>
        <dbReference type="Proteomes" id="UP000447876"/>
    </source>
</evidence>
<dbReference type="EMBL" id="WNZW01000002">
    <property type="protein sequence ID" value="MUG45230.1"/>
    <property type="molecule type" value="Genomic_DNA"/>
</dbReference>
<accession>A0A7X2Z0J7</accession>
<reference evidence="2 3" key="1">
    <citation type="submission" date="2019-11" db="EMBL/GenBank/DDBJ databases">
        <title>Draft genome sequences of five Paenibacillus species of dairy origin.</title>
        <authorList>
            <person name="Olajide A.M."/>
            <person name="Chen S."/>
            <person name="Lapointe G."/>
        </authorList>
    </citation>
    <scope>NUCLEOTIDE SEQUENCE [LARGE SCALE GENOMIC DNA]</scope>
    <source>
        <strain evidence="2 3">12CR55</strain>
    </source>
</reference>
<protein>
    <recommendedName>
        <fullName evidence="4">WYL domain-containing protein</fullName>
    </recommendedName>
</protein>
<evidence type="ECO:0000313" key="2">
    <source>
        <dbReference type="EMBL" id="MUG45230.1"/>
    </source>
</evidence>
<name>A0A7X2Z0J7_9BACL</name>
<sequence>MVKKYINQVVEIIYMDRSGRITQRSIHIHAIRNGLVRATCLQTGAPRAFRAEQILALHPVKQSAKQSTKQSIMPSIKQPVKPFMKQPAKPTVQPTAQPLKQQITKGGSYYAS</sequence>
<evidence type="ECO:0008006" key="4">
    <source>
        <dbReference type="Google" id="ProtNLM"/>
    </source>
</evidence>
<dbReference type="AlphaFoldDB" id="A0A7X2Z0J7"/>
<evidence type="ECO:0000256" key="1">
    <source>
        <dbReference type="SAM" id="MobiDB-lite"/>
    </source>
</evidence>
<proteinExistence type="predicted"/>
<feature type="region of interest" description="Disordered" evidence="1">
    <location>
        <begin position="83"/>
        <end position="112"/>
    </location>
</feature>
<feature type="compositionally biased region" description="Polar residues" evidence="1">
    <location>
        <begin position="92"/>
        <end position="112"/>
    </location>
</feature>
<dbReference type="Proteomes" id="UP000447876">
    <property type="component" value="Unassembled WGS sequence"/>
</dbReference>
<comment type="caution">
    <text evidence="2">The sequence shown here is derived from an EMBL/GenBank/DDBJ whole genome shotgun (WGS) entry which is preliminary data.</text>
</comment>
<gene>
    <name evidence="2" type="ORF">GNP95_09490</name>
</gene>
<organism evidence="2 3">
    <name type="scientific">Paenibacillus woosongensis</name>
    <dbReference type="NCBI Taxonomy" id="307580"/>
    <lineage>
        <taxon>Bacteria</taxon>
        <taxon>Bacillati</taxon>
        <taxon>Bacillota</taxon>
        <taxon>Bacilli</taxon>
        <taxon>Bacillales</taxon>
        <taxon>Paenibacillaceae</taxon>
        <taxon>Paenibacillus</taxon>
    </lineage>
</organism>